<evidence type="ECO:0000256" key="10">
    <source>
        <dbReference type="ARBA" id="ARBA00023236"/>
    </source>
</evidence>
<protein>
    <recommendedName>
        <fullName evidence="12 13">UvrABC system protein B</fullName>
        <shortName evidence="13">Protein UvrB</shortName>
    </recommendedName>
    <alternativeName>
        <fullName evidence="13">Excinuclease ABC subunit B</fullName>
    </alternativeName>
</protein>
<keyword evidence="8 13" id="KW-0267">Excision nuclease</keyword>
<feature type="domain" description="Helicase ATP-binding" evidence="17">
    <location>
        <begin position="23"/>
        <end position="174"/>
    </location>
</feature>
<comment type="caution">
    <text evidence="19">The sequence shown here is derived from an EMBL/GenBank/DDBJ whole genome shotgun (WGS) entry which is preliminary data.</text>
</comment>
<comment type="similarity">
    <text evidence="2 13 14">Belongs to the UvrB family.</text>
</comment>
<comment type="function">
    <text evidence="13">The UvrABC repair system catalyzes the recognition and processing of DNA lesions. A damage recognition complex composed of 2 UvrA and 2 UvrB subunits scans DNA for abnormalities. Upon binding of the UvrA(2)B(2) complex to a putative damaged site, the DNA wraps around one UvrB monomer. DNA wrap is dependent on ATP binding by UvrB and probably causes local melting of the DNA helix, facilitating insertion of UvrB beta-hairpin between the DNA strands. Then UvrB probes one DNA strand for the presence of a lesion. If a lesion is found the UvrA subunits dissociate and the UvrB-DNA preincision complex is formed. This complex is subsequently bound by UvrC and the second UvrB is released. If no lesion is found, the DNA wraps around the other UvrB subunit that will check the other stand for damage.</text>
</comment>
<dbReference type="SMART" id="SM00490">
    <property type="entry name" value="HELICc"/>
    <property type="match status" value="1"/>
</dbReference>
<evidence type="ECO:0000256" key="9">
    <source>
        <dbReference type="ARBA" id="ARBA00023204"/>
    </source>
</evidence>
<dbReference type="InterPro" id="IPR041471">
    <property type="entry name" value="UvrB_inter"/>
</dbReference>
<keyword evidence="15" id="KW-0175">Coiled coil</keyword>
<evidence type="ECO:0000259" key="16">
    <source>
        <dbReference type="PROSITE" id="PS50151"/>
    </source>
</evidence>
<evidence type="ECO:0000256" key="11">
    <source>
        <dbReference type="ARBA" id="ARBA00026033"/>
    </source>
</evidence>
<dbReference type="SUPFAM" id="SSF46600">
    <property type="entry name" value="C-terminal UvrC-binding domain of UvrB"/>
    <property type="match status" value="1"/>
</dbReference>
<dbReference type="InterPro" id="IPR004807">
    <property type="entry name" value="UvrB"/>
</dbReference>
<feature type="domain" description="Helicase C-terminal" evidence="18">
    <location>
        <begin position="428"/>
        <end position="590"/>
    </location>
</feature>
<evidence type="ECO:0000256" key="4">
    <source>
        <dbReference type="ARBA" id="ARBA00022741"/>
    </source>
</evidence>
<dbReference type="InterPro" id="IPR001943">
    <property type="entry name" value="UVR_dom"/>
</dbReference>
<evidence type="ECO:0000313" key="19">
    <source>
        <dbReference type="EMBL" id="CAK8163465.1"/>
    </source>
</evidence>
<dbReference type="Pfam" id="PF12344">
    <property type="entry name" value="UvrB"/>
    <property type="match status" value="1"/>
</dbReference>
<dbReference type="NCBIfam" id="NF003673">
    <property type="entry name" value="PRK05298.1"/>
    <property type="match status" value="1"/>
</dbReference>
<evidence type="ECO:0000256" key="5">
    <source>
        <dbReference type="ARBA" id="ARBA00022763"/>
    </source>
</evidence>
<dbReference type="Pfam" id="PF17757">
    <property type="entry name" value="UvrB_inter"/>
    <property type="match status" value="1"/>
</dbReference>
<evidence type="ECO:0000256" key="1">
    <source>
        <dbReference type="ARBA" id="ARBA00004496"/>
    </source>
</evidence>
<keyword evidence="4 13" id="KW-0547">Nucleotide-binding</keyword>
<feature type="coiled-coil region" evidence="15">
    <location>
        <begin position="594"/>
        <end position="622"/>
    </location>
</feature>
<evidence type="ECO:0000256" key="8">
    <source>
        <dbReference type="ARBA" id="ARBA00022881"/>
    </source>
</evidence>
<evidence type="ECO:0000259" key="18">
    <source>
        <dbReference type="PROSITE" id="PS51194"/>
    </source>
</evidence>
<keyword evidence="3 13" id="KW-0963">Cytoplasm</keyword>
<dbReference type="PANTHER" id="PTHR24029">
    <property type="entry name" value="UVRABC SYSTEM PROTEIN B"/>
    <property type="match status" value="1"/>
</dbReference>
<dbReference type="HAMAP" id="MF_00204">
    <property type="entry name" value="UvrB"/>
    <property type="match status" value="1"/>
</dbReference>
<proteinExistence type="inferred from homology"/>
<dbReference type="NCBIfam" id="TIGR00631">
    <property type="entry name" value="uvrb"/>
    <property type="match status" value="1"/>
</dbReference>
<keyword evidence="5 13" id="KW-0227">DNA damage</keyword>
<dbReference type="SUPFAM" id="SSF52540">
    <property type="entry name" value="P-loop containing nucleoside triphosphate hydrolases"/>
    <property type="match status" value="2"/>
</dbReference>
<dbReference type="PROSITE" id="PS51192">
    <property type="entry name" value="HELICASE_ATP_BIND_1"/>
    <property type="match status" value="1"/>
</dbReference>
<dbReference type="PROSITE" id="PS50151">
    <property type="entry name" value="UVR"/>
    <property type="match status" value="1"/>
</dbReference>
<keyword evidence="10 13" id="KW-0742">SOS response</keyword>
<evidence type="ECO:0000256" key="12">
    <source>
        <dbReference type="ARBA" id="ARBA00029504"/>
    </source>
</evidence>
<dbReference type="InterPro" id="IPR024759">
    <property type="entry name" value="UvrB_YAD/RRR_dom"/>
</dbReference>
<dbReference type="CDD" id="cd17916">
    <property type="entry name" value="DEXHc_UvrB"/>
    <property type="match status" value="1"/>
</dbReference>
<dbReference type="Gene3D" id="4.10.860.10">
    <property type="entry name" value="UVR domain"/>
    <property type="match status" value="1"/>
</dbReference>
<evidence type="ECO:0000256" key="14">
    <source>
        <dbReference type="RuleBase" id="RU003587"/>
    </source>
</evidence>
<comment type="subcellular location">
    <subcellularLocation>
        <location evidence="1 13 14">Cytoplasm</location>
    </subcellularLocation>
</comment>
<reference evidence="19 20" key="1">
    <citation type="submission" date="2024-01" db="EMBL/GenBank/DDBJ databases">
        <authorList>
            <person name="Kunselman E."/>
        </authorList>
    </citation>
    <scope>NUCLEOTIDE SEQUENCE [LARGE SCALE GENOMIC DNA]</scope>
    <source>
        <strain evidence="19">2 abalone samples</strain>
    </source>
</reference>
<evidence type="ECO:0000256" key="7">
    <source>
        <dbReference type="ARBA" id="ARBA00022840"/>
    </source>
</evidence>
<feature type="domain" description="UVR" evidence="16">
    <location>
        <begin position="613"/>
        <end position="646"/>
    </location>
</feature>
<dbReference type="InterPro" id="IPR027417">
    <property type="entry name" value="P-loop_NTPase"/>
</dbReference>
<feature type="binding site" evidence="13">
    <location>
        <begin position="36"/>
        <end position="43"/>
    </location>
    <ligand>
        <name>ATP</name>
        <dbReference type="ChEBI" id="CHEBI:30616"/>
    </ligand>
</feature>
<keyword evidence="20" id="KW-1185">Reference proteome</keyword>
<dbReference type="Pfam" id="PF00271">
    <property type="entry name" value="Helicase_C"/>
    <property type="match status" value="1"/>
</dbReference>
<evidence type="ECO:0000256" key="3">
    <source>
        <dbReference type="ARBA" id="ARBA00022490"/>
    </source>
</evidence>
<evidence type="ECO:0000256" key="15">
    <source>
        <dbReference type="SAM" id="Coils"/>
    </source>
</evidence>
<dbReference type="RefSeq" id="WP_338364690.1">
    <property type="nucleotide sequence ID" value="NZ_CAWVOK010000032.1"/>
</dbReference>
<feature type="short sequence motif" description="Beta-hairpin" evidence="13">
    <location>
        <begin position="89"/>
        <end position="112"/>
    </location>
</feature>
<keyword evidence="6 13" id="KW-0228">DNA excision</keyword>
<sequence length="646" mass="74117">MYKINTKKNPAGDQPSAIAELSIGIKSGKQEQLLFGVTGSGKTLTMAHVIANSQKPALIMAHNKTLAAQIYEEMKDLFPNNAVEYFVSYYDYYQPEAYIARTDTFIEKDALINEKIDTLRHSATRALLERRDVIVIASVSCIYGLGAPELYLQASVAVDKKTAINCNDFIKKLVDIQYTRNDTNLKRGTFRIRGDVIDIFPSHYENTAWRLYLFDDEVEEITEFTVLTGEITKKLDSITIFANTHYVIPRPTIAQAIELIKCELRKRIAYFHNQEMFIEENRINQRTMYDLEMILETGTCKGIENYSHYFSGKKIGQAPPTLIEYLPKDALIFVDESHITVPQIRAMYNGDFIRKKNLINHGFRLPSAFDNRPLKFTEWEDVKPQTIYVSATPGSYEMEKTNGIYTEQTIRPTGLVDPKCFIRPTDDQIDNLISECQKTIEKNMRILVTVLTKKMAEHLSNYMQELNIKAVYLHSDTENLERVKIINSLRKGAYDILIGVNLLREGLDIPECGMVAILDADKEGFLRSEVSLIQTIGRAARNVNGTVIMYADKVTKSMQKALDETSRRRNKQQNYNKKYNITPQTIQKKIHATLEQIALEKNDKQKKKTNLTQKEIKKIEKQMLAAAKKHDFEKAIELKRQIESIK</sequence>
<organism evidence="19 20">
    <name type="scientific">Candidatus Xenohaliotis californiensis</name>
    <dbReference type="NCBI Taxonomy" id="84677"/>
    <lineage>
        <taxon>Bacteria</taxon>
        <taxon>Pseudomonadati</taxon>
        <taxon>Pseudomonadota</taxon>
        <taxon>Alphaproteobacteria</taxon>
        <taxon>Rickettsiales</taxon>
        <taxon>Anaplasmataceae</taxon>
        <taxon>Candidatus Xenohaliotis</taxon>
    </lineage>
</organism>
<dbReference type="InterPro" id="IPR001650">
    <property type="entry name" value="Helicase_C-like"/>
</dbReference>
<dbReference type="EMBL" id="CAWVOK010000032">
    <property type="protein sequence ID" value="CAK8163465.1"/>
    <property type="molecule type" value="Genomic_DNA"/>
</dbReference>
<dbReference type="PANTHER" id="PTHR24029:SF0">
    <property type="entry name" value="UVRABC SYSTEM PROTEIN B"/>
    <property type="match status" value="1"/>
</dbReference>
<evidence type="ECO:0000259" key="17">
    <source>
        <dbReference type="PROSITE" id="PS51192"/>
    </source>
</evidence>
<dbReference type="InterPro" id="IPR036876">
    <property type="entry name" value="UVR_dom_sf"/>
</dbReference>
<evidence type="ECO:0000256" key="2">
    <source>
        <dbReference type="ARBA" id="ARBA00008533"/>
    </source>
</evidence>
<dbReference type="InterPro" id="IPR014001">
    <property type="entry name" value="Helicase_ATP-bd"/>
</dbReference>
<keyword evidence="9 13" id="KW-0234">DNA repair</keyword>
<dbReference type="Gene3D" id="3.40.50.300">
    <property type="entry name" value="P-loop containing nucleotide triphosphate hydrolases"/>
    <property type="match status" value="3"/>
</dbReference>
<comment type="domain">
    <text evidence="13">The beta-hairpin motif is involved in DNA binding.</text>
</comment>
<dbReference type="PROSITE" id="PS51194">
    <property type="entry name" value="HELICASE_CTER"/>
    <property type="match status" value="1"/>
</dbReference>
<dbReference type="InterPro" id="IPR006935">
    <property type="entry name" value="Helicase/UvrB_N"/>
</dbReference>
<accession>A0ABP0EXK7</accession>
<comment type="subunit">
    <text evidence="11 13 14">Forms a heterotetramer with UvrA during the search for lesions. Interacts with UvrC in an incision complex.</text>
</comment>
<gene>
    <name evidence="13 19" type="primary">uvrB</name>
    <name evidence="19" type="ORF">CAXC1_60003</name>
</gene>
<keyword evidence="7 13" id="KW-0067">ATP-binding</keyword>
<evidence type="ECO:0000256" key="13">
    <source>
        <dbReference type="HAMAP-Rule" id="MF_00204"/>
    </source>
</evidence>
<dbReference type="Proteomes" id="UP001314181">
    <property type="component" value="Unassembled WGS sequence"/>
</dbReference>
<dbReference type="Pfam" id="PF02151">
    <property type="entry name" value="UVR"/>
    <property type="match status" value="1"/>
</dbReference>
<dbReference type="SMART" id="SM00487">
    <property type="entry name" value="DEXDc"/>
    <property type="match status" value="1"/>
</dbReference>
<evidence type="ECO:0000256" key="6">
    <source>
        <dbReference type="ARBA" id="ARBA00022769"/>
    </source>
</evidence>
<name>A0ABP0EXK7_9RICK</name>
<evidence type="ECO:0000313" key="20">
    <source>
        <dbReference type="Proteomes" id="UP001314181"/>
    </source>
</evidence>
<dbReference type="CDD" id="cd18790">
    <property type="entry name" value="SF2_C_UvrB"/>
    <property type="match status" value="1"/>
</dbReference>
<dbReference type="Pfam" id="PF04851">
    <property type="entry name" value="ResIII"/>
    <property type="match status" value="1"/>
</dbReference>